<dbReference type="EC" id="2.1.1.334" evidence="6"/>
<protein>
    <submittedName>
        <fullName evidence="6">Methyltransferase family protein</fullName>
        <ecNumber evidence="6">2.1.1.100</ecNumber>
        <ecNumber evidence="6">2.1.1.334</ecNumber>
    </submittedName>
</protein>
<evidence type="ECO:0000313" key="7">
    <source>
        <dbReference type="Proteomes" id="UP001597273"/>
    </source>
</evidence>
<dbReference type="EMBL" id="JBHUFW010000002">
    <property type="protein sequence ID" value="MFD1861327.1"/>
    <property type="molecule type" value="Genomic_DNA"/>
</dbReference>
<feature type="transmembrane region" description="Helical" evidence="5">
    <location>
        <begin position="122"/>
        <end position="151"/>
    </location>
</feature>
<keyword evidence="4 5" id="KW-0472">Membrane</keyword>
<keyword evidence="2 5" id="KW-0812">Transmembrane</keyword>
<evidence type="ECO:0000256" key="5">
    <source>
        <dbReference type="SAM" id="Phobius"/>
    </source>
</evidence>
<evidence type="ECO:0000313" key="6">
    <source>
        <dbReference type="EMBL" id="MFD1861327.1"/>
    </source>
</evidence>
<feature type="transmembrane region" description="Helical" evidence="5">
    <location>
        <begin position="67"/>
        <end position="87"/>
    </location>
</feature>
<keyword evidence="6" id="KW-0489">Methyltransferase</keyword>
<keyword evidence="3 5" id="KW-1133">Transmembrane helix</keyword>
<comment type="caution">
    <text evidence="6">The sequence shown here is derived from an EMBL/GenBank/DDBJ whole genome shotgun (WGS) entry which is preliminary data.</text>
</comment>
<sequence>MTWIDWVFSAVGLAWIAEFLFFRNRSSSASDPVERGSFYRIFAVLFGTILAAFLLQEMRSEAAAPVLRVAGTLLFAAGVFLRLWGILHLKAQFTRHVTVREGDEIVSSGPYRKLRHPLYTGLLFIAIGMPLFFTSPIAAIVGGALMVWALLKRIDYEEKLLVEKFGPEYEHWMKQRARLIPYVY</sequence>
<dbReference type="InterPro" id="IPR007269">
    <property type="entry name" value="ICMT_MeTrfase"/>
</dbReference>
<dbReference type="EC" id="2.1.1.100" evidence="6"/>
<reference evidence="7" key="1">
    <citation type="journal article" date="2019" name="Int. J. Syst. Evol. Microbiol.">
        <title>The Global Catalogue of Microorganisms (GCM) 10K type strain sequencing project: providing services to taxonomists for standard genome sequencing and annotation.</title>
        <authorList>
            <consortium name="The Broad Institute Genomics Platform"/>
            <consortium name="The Broad Institute Genome Sequencing Center for Infectious Disease"/>
            <person name="Wu L."/>
            <person name="Ma J."/>
        </authorList>
    </citation>
    <scope>NUCLEOTIDE SEQUENCE [LARGE SCALE GENOMIC DNA]</scope>
    <source>
        <strain evidence="7">CGMCC 1.15475</strain>
    </source>
</reference>
<dbReference type="GO" id="GO:0004671">
    <property type="term" value="F:protein C-terminal S-isoprenylcysteine carboxyl O-methyltransferase activity"/>
    <property type="evidence" value="ECO:0007669"/>
    <property type="project" value="UniProtKB-EC"/>
</dbReference>
<dbReference type="RefSeq" id="WP_204891644.1">
    <property type="nucleotide sequence ID" value="NZ_JBHUFW010000002.1"/>
</dbReference>
<dbReference type="PANTHER" id="PTHR12714">
    <property type="entry name" value="PROTEIN-S ISOPRENYLCYSTEINE O-METHYLTRANSFERASE"/>
    <property type="match status" value="1"/>
</dbReference>
<evidence type="ECO:0000256" key="1">
    <source>
        <dbReference type="ARBA" id="ARBA00004141"/>
    </source>
</evidence>
<evidence type="ECO:0000256" key="2">
    <source>
        <dbReference type="ARBA" id="ARBA00022692"/>
    </source>
</evidence>
<evidence type="ECO:0000256" key="4">
    <source>
        <dbReference type="ARBA" id="ARBA00023136"/>
    </source>
</evidence>
<keyword evidence="7" id="KW-1185">Reference proteome</keyword>
<keyword evidence="6" id="KW-0808">Transferase</keyword>
<dbReference type="Gene3D" id="1.20.120.1630">
    <property type="match status" value="1"/>
</dbReference>
<name>A0ABW4QCN0_9BACL</name>
<dbReference type="Proteomes" id="UP001597273">
    <property type="component" value="Unassembled WGS sequence"/>
</dbReference>
<evidence type="ECO:0000256" key="3">
    <source>
        <dbReference type="ARBA" id="ARBA00022989"/>
    </source>
</evidence>
<dbReference type="Pfam" id="PF04140">
    <property type="entry name" value="ICMT"/>
    <property type="match status" value="1"/>
</dbReference>
<gene>
    <name evidence="6" type="ORF">ACFSDB_00230</name>
</gene>
<organism evidence="6 7">
    <name type="scientific">Planococcus chinensis</name>
    <dbReference type="NCBI Taxonomy" id="272917"/>
    <lineage>
        <taxon>Bacteria</taxon>
        <taxon>Bacillati</taxon>
        <taxon>Bacillota</taxon>
        <taxon>Bacilli</taxon>
        <taxon>Bacillales</taxon>
        <taxon>Caryophanaceae</taxon>
        <taxon>Planococcus</taxon>
    </lineage>
</organism>
<dbReference type="GO" id="GO:0032259">
    <property type="term" value="P:methylation"/>
    <property type="evidence" value="ECO:0007669"/>
    <property type="project" value="UniProtKB-KW"/>
</dbReference>
<dbReference type="PANTHER" id="PTHR12714:SF9">
    <property type="entry name" value="PROTEIN-S-ISOPRENYLCYSTEINE O-METHYLTRANSFERASE"/>
    <property type="match status" value="1"/>
</dbReference>
<feature type="transmembrane region" description="Helical" evidence="5">
    <location>
        <begin position="6"/>
        <end position="25"/>
    </location>
</feature>
<feature type="transmembrane region" description="Helical" evidence="5">
    <location>
        <begin position="37"/>
        <end position="55"/>
    </location>
</feature>
<comment type="subcellular location">
    <subcellularLocation>
        <location evidence="1">Membrane</location>
        <topology evidence="1">Multi-pass membrane protein</topology>
    </subcellularLocation>
</comment>
<accession>A0ABW4QCN0</accession>
<proteinExistence type="predicted"/>